<dbReference type="EMBL" id="QTJR01000001">
    <property type="protein sequence ID" value="RDY69672.1"/>
    <property type="molecule type" value="Genomic_DNA"/>
</dbReference>
<dbReference type="GO" id="GO:0005315">
    <property type="term" value="F:phosphate transmembrane transporter activity"/>
    <property type="evidence" value="ECO:0007669"/>
    <property type="project" value="InterPro"/>
</dbReference>
<comment type="caution">
    <text evidence="7">The sequence shown here is derived from an EMBL/GenBank/DDBJ whole genome shotgun (WGS) entry which is preliminary data.</text>
</comment>
<dbReference type="PANTHER" id="PTHR11101:SF80">
    <property type="entry name" value="PHOSPHATE TRANSPORTER"/>
    <property type="match status" value="1"/>
</dbReference>
<organism evidence="7 8">
    <name type="scientific">Lysobacter soli</name>
    <dbReference type="NCBI Taxonomy" id="453783"/>
    <lineage>
        <taxon>Bacteria</taxon>
        <taxon>Pseudomonadati</taxon>
        <taxon>Pseudomonadota</taxon>
        <taxon>Gammaproteobacteria</taxon>
        <taxon>Lysobacterales</taxon>
        <taxon>Lysobacteraceae</taxon>
        <taxon>Lysobacter</taxon>
    </lineage>
</organism>
<feature type="transmembrane region" description="Helical" evidence="6">
    <location>
        <begin position="348"/>
        <end position="366"/>
    </location>
</feature>
<feature type="transmembrane region" description="Helical" evidence="6">
    <location>
        <begin position="155"/>
        <end position="178"/>
    </location>
</feature>
<protein>
    <recommendedName>
        <fullName evidence="6">Phosphate transporter</fullName>
    </recommendedName>
</protein>
<name>A0A3D8VJZ3_9GAMM</name>
<accession>A0A3D8VJZ3</accession>
<keyword evidence="6" id="KW-0592">Phosphate transport</keyword>
<evidence type="ECO:0000256" key="1">
    <source>
        <dbReference type="ARBA" id="ARBA00004141"/>
    </source>
</evidence>
<proteinExistence type="inferred from homology"/>
<sequence length="375" mass="39268">MLTLVLVVVFAALAFEYINGFHDTANSIATVVATKVLSPIQAVMLAASTNLLGALWGTAVAKTIASGLLDTGVVEVTSQLILCALLGAIVWNLITWWKGLPSSSSHALIGGLCGAAVAAASNNFHSVIWSHPADPWYKSAGVLWKVVVPMFSSPLLGFAAGFVVMGVLFAIISFMASSGGVLARMARPRWVNAFFGKAQLVSAAGMGFAHGMNDAQKTMGIIALALVGAQSAGTLDNLPSWLAFLHPSQAALENNDIDLWIKLTCAVVMAAGTAAGGWRIIKTLGHKLVKLHPINGFAAETSAAAVIMAASSLGIPVSTTHNISSAIMGVGTAKRFNAIKWTVVEKMIWAWILTIPAAGGIAYAFFELFRFFGWA</sequence>
<feature type="transmembrane region" description="Helical" evidence="6">
    <location>
        <begin position="73"/>
        <end position="94"/>
    </location>
</feature>
<feature type="transmembrane region" description="Helical" evidence="6">
    <location>
        <begin position="38"/>
        <end position="61"/>
    </location>
</feature>
<keyword evidence="4 6" id="KW-1133">Transmembrane helix</keyword>
<dbReference type="InterPro" id="IPR001204">
    <property type="entry name" value="Phos_transporter"/>
</dbReference>
<keyword evidence="3 6" id="KW-0812">Transmembrane</keyword>
<dbReference type="Proteomes" id="UP000256829">
    <property type="component" value="Unassembled WGS sequence"/>
</dbReference>
<evidence type="ECO:0000313" key="8">
    <source>
        <dbReference type="Proteomes" id="UP000256829"/>
    </source>
</evidence>
<dbReference type="GO" id="GO:0035435">
    <property type="term" value="P:phosphate ion transmembrane transport"/>
    <property type="evidence" value="ECO:0007669"/>
    <property type="project" value="TreeGrafter"/>
</dbReference>
<evidence type="ECO:0000313" key="7">
    <source>
        <dbReference type="EMBL" id="RDY69672.1"/>
    </source>
</evidence>
<reference evidence="7 8" key="1">
    <citation type="submission" date="2018-08" db="EMBL/GenBank/DDBJ databases">
        <title>Lysobacter soli KCTC 22011, whole genome shotgun sequence.</title>
        <authorList>
            <person name="Zhang X."/>
            <person name="Feng G."/>
            <person name="Zhu H."/>
        </authorList>
    </citation>
    <scope>NUCLEOTIDE SEQUENCE [LARGE SCALE GENOMIC DNA]</scope>
    <source>
        <strain evidence="7 8">KCTC 22011</strain>
    </source>
</reference>
<evidence type="ECO:0000256" key="4">
    <source>
        <dbReference type="ARBA" id="ARBA00022989"/>
    </source>
</evidence>
<comment type="subcellular location">
    <subcellularLocation>
        <location evidence="1 6">Membrane</location>
        <topology evidence="1 6">Multi-pass membrane protein</topology>
    </subcellularLocation>
</comment>
<dbReference type="RefSeq" id="WP_115840890.1">
    <property type="nucleotide sequence ID" value="NZ_CP046603.1"/>
</dbReference>
<keyword evidence="5 6" id="KW-0472">Membrane</keyword>
<dbReference type="OrthoDB" id="9779554at2"/>
<evidence type="ECO:0000256" key="5">
    <source>
        <dbReference type="ARBA" id="ARBA00023136"/>
    </source>
</evidence>
<gene>
    <name evidence="7" type="ORF">DX912_02720</name>
</gene>
<evidence type="ECO:0000256" key="2">
    <source>
        <dbReference type="ARBA" id="ARBA00022448"/>
    </source>
</evidence>
<dbReference type="AlphaFoldDB" id="A0A3D8VJZ3"/>
<evidence type="ECO:0000256" key="6">
    <source>
        <dbReference type="RuleBase" id="RU363058"/>
    </source>
</evidence>
<keyword evidence="2 6" id="KW-0813">Transport</keyword>
<keyword evidence="8" id="KW-1185">Reference proteome</keyword>
<dbReference type="GO" id="GO:0016020">
    <property type="term" value="C:membrane"/>
    <property type="evidence" value="ECO:0007669"/>
    <property type="project" value="UniProtKB-SubCell"/>
</dbReference>
<dbReference type="Pfam" id="PF01384">
    <property type="entry name" value="PHO4"/>
    <property type="match status" value="1"/>
</dbReference>
<comment type="similarity">
    <text evidence="6">Belongs to the inorganic phosphate transporter (PiT) (TC 2.A.20) family.</text>
</comment>
<dbReference type="PANTHER" id="PTHR11101">
    <property type="entry name" value="PHOSPHATE TRANSPORTER"/>
    <property type="match status" value="1"/>
</dbReference>
<feature type="transmembrane region" description="Helical" evidence="6">
    <location>
        <begin position="259"/>
        <end position="281"/>
    </location>
</feature>
<evidence type="ECO:0000256" key="3">
    <source>
        <dbReference type="ARBA" id="ARBA00022692"/>
    </source>
</evidence>